<comment type="caution">
    <text evidence="1">The sequence shown here is derived from an EMBL/GenBank/DDBJ whole genome shotgun (WGS) entry which is preliminary data.</text>
</comment>
<evidence type="ECO:0000313" key="1">
    <source>
        <dbReference type="EMBL" id="CAI0395748.1"/>
    </source>
</evidence>
<name>A0AAV0IEL9_9ROSI</name>
<reference evidence="1" key="1">
    <citation type="submission" date="2022-08" db="EMBL/GenBank/DDBJ databases">
        <authorList>
            <person name="Gutierrez-Valencia J."/>
        </authorList>
    </citation>
    <scope>NUCLEOTIDE SEQUENCE</scope>
</reference>
<accession>A0AAV0IEL9</accession>
<dbReference type="Proteomes" id="UP001154282">
    <property type="component" value="Unassembled WGS sequence"/>
</dbReference>
<keyword evidence="2" id="KW-1185">Reference proteome</keyword>
<evidence type="ECO:0000313" key="2">
    <source>
        <dbReference type="Proteomes" id="UP001154282"/>
    </source>
</evidence>
<proteinExistence type="predicted"/>
<dbReference type="AlphaFoldDB" id="A0AAV0IEL9"/>
<sequence length="64" mass="7236">MLPFDLQTSLPEQRNSGRPHALVCYGFGNRQHKTNGSTKPNKHVSFLQKKLIPIIQASPFPLHN</sequence>
<organism evidence="1 2">
    <name type="scientific">Linum tenue</name>
    <dbReference type="NCBI Taxonomy" id="586396"/>
    <lineage>
        <taxon>Eukaryota</taxon>
        <taxon>Viridiplantae</taxon>
        <taxon>Streptophyta</taxon>
        <taxon>Embryophyta</taxon>
        <taxon>Tracheophyta</taxon>
        <taxon>Spermatophyta</taxon>
        <taxon>Magnoliopsida</taxon>
        <taxon>eudicotyledons</taxon>
        <taxon>Gunneridae</taxon>
        <taxon>Pentapetalae</taxon>
        <taxon>rosids</taxon>
        <taxon>fabids</taxon>
        <taxon>Malpighiales</taxon>
        <taxon>Linaceae</taxon>
        <taxon>Linum</taxon>
    </lineage>
</organism>
<protein>
    <submittedName>
        <fullName evidence="1">Uncharacterized protein</fullName>
    </submittedName>
</protein>
<gene>
    <name evidence="1" type="ORF">LITE_LOCUS8829</name>
</gene>
<dbReference type="EMBL" id="CAMGYJ010000003">
    <property type="protein sequence ID" value="CAI0395748.1"/>
    <property type="molecule type" value="Genomic_DNA"/>
</dbReference>